<reference evidence="1 2" key="1">
    <citation type="submission" date="2016-10" db="EMBL/GenBank/DDBJ databases">
        <authorList>
            <person name="de Groot N.N."/>
        </authorList>
    </citation>
    <scope>NUCLEOTIDE SEQUENCE [LARGE SCALE GENOMIC DNA]</scope>
    <source>
        <strain evidence="1 2">DSM 19981</strain>
    </source>
</reference>
<accession>A0A1I4A6J1</accession>
<dbReference type="PANTHER" id="PTHR39206">
    <property type="entry name" value="SLL8004 PROTEIN"/>
    <property type="match status" value="1"/>
</dbReference>
<proteinExistence type="predicted"/>
<gene>
    <name evidence="1" type="ORF">SAMN02745775_103145</name>
</gene>
<dbReference type="STRING" id="1123062.SAMN02745775_103145"/>
<name>A0A1I4A6J1_9PROT</name>
<dbReference type="Proteomes" id="UP000199473">
    <property type="component" value="Unassembled WGS sequence"/>
</dbReference>
<evidence type="ECO:0000313" key="1">
    <source>
        <dbReference type="EMBL" id="SFK51409.1"/>
    </source>
</evidence>
<keyword evidence="2" id="KW-1185">Reference proteome</keyword>
<dbReference type="SUPFAM" id="SSF52540">
    <property type="entry name" value="P-loop containing nucleoside triphosphate hydrolases"/>
    <property type="match status" value="1"/>
</dbReference>
<sequence length="209" mass="22353">MAAEGWLWIVAGPNGSGKSTLARSGALQAWHPSIPSVAQSPDDIARLLPPVVPGASAFAYVRAAQTLSDSLVEEAVHAGRTILVETVGSSPKFFALIDLARKIGRRFGIIYVTVELADLNVARVAHRVALGGHDVPSERVLARRDASYANFPEFAGRADAGLVIDNSLTDRATHRPQPRILAEKREDGAWRVVDGSVAPRLTHWIAAQG</sequence>
<dbReference type="Gene3D" id="3.40.50.300">
    <property type="entry name" value="P-loop containing nucleotide triphosphate hydrolases"/>
    <property type="match status" value="1"/>
</dbReference>
<dbReference type="RefSeq" id="WP_092959298.1">
    <property type="nucleotide sequence ID" value="NZ_FOSQ01000003.1"/>
</dbReference>
<organism evidence="1 2">
    <name type="scientific">Falsiroseomonas stagni DSM 19981</name>
    <dbReference type="NCBI Taxonomy" id="1123062"/>
    <lineage>
        <taxon>Bacteria</taxon>
        <taxon>Pseudomonadati</taxon>
        <taxon>Pseudomonadota</taxon>
        <taxon>Alphaproteobacteria</taxon>
        <taxon>Acetobacterales</taxon>
        <taxon>Roseomonadaceae</taxon>
        <taxon>Falsiroseomonas</taxon>
    </lineage>
</organism>
<dbReference type="Pfam" id="PF13671">
    <property type="entry name" value="AAA_33"/>
    <property type="match status" value="1"/>
</dbReference>
<dbReference type="InterPro" id="IPR027417">
    <property type="entry name" value="P-loop_NTPase"/>
</dbReference>
<evidence type="ECO:0000313" key="2">
    <source>
        <dbReference type="Proteomes" id="UP000199473"/>
    </source>
</evidence>
<protein>
    <submittedName>
        <fullName evidence="1">Predicted ABC-type ATPase</fullName>
    </submittedName>
</protein>
<dbReference type="EMBL" id="FOSQ01000003">
    <property type="protein sequence ID" value="SFK51409.1"/>
    <property type="molecule type" value="Genomic_DNA"/>
</dbReference>
<dbReference type="OrthoDB" id="9791543at2"/>
<dbReference type="AlphaFoldDB" id="A0A1I4A6J1"/>
<dbReference type="PANTHER" id="PTHR39206:SF1">
    <property type="entry name" value="SLL8004 PROTEIN"/>
    <property type="match status" value="1"/>
</dbReference>